<evidence type="ECO:0000313" key="1">
    <source>
        <dbReference type="EMBL" id="GGK72543.1"/>
    </source>
</evidence>
<organism evidence="1 2">
    <name type="scientific">Mangrovihabitans endophyticus</name>
    <dbReference type="NCBI Taxonomy" id="1751298"/>
    <lineage>
        <taxon>Bacteria</taxon>
        <taxon>Bacillati</taxon>
        <taxon>Actinomycetota</taxon>
        <taxon>Actinomycetes</taxon>
        <taxon>Micromonosporales</taxon>
        <taxon>Micromonosporaceae</taxon>
        <taxon>Mangrovihabitans</taxon>
    </lineage>
</organism>
<proteinExistence type="predicted"/>
<name>A0A8J3FKR4_9ACTN</name>
<gene>
    <name evidence="1" type="ORF">GCM10012284_02940</name>
</gene>
<dbReference type="AlphaFoldDB" id="A0A8J3FKR4"/>
<evidence type="ECO:0000313" key="2">
    <source>
        <dbReference type="Proteomes" id="UP000656042"/>
    </source>
</evidence>
<protein>
    <submittedName>
        <fullName evidence="1">Uncharacterized protein</fullName>
    </submittedName>
</protein>
<dbReference type="Proteomes" id="UP000656042">
    <property type="component" value="Unassembled WGS sequence"/>
</dbReference>
<accession>A0A8J3FKR4</accession>
<keyword evidence="2" id="KW-1185">Reference proteome</keyword>
<sequence>MSWQRPHRHAELIAHYDAVADAAALRYGPDSQGLSFVLYGQLCAMRTALLQDPDSVVLAARIAAVREEIQRTYRLTTAPRHDSAPVRTIAAAPKLYEYDRATFDRRYASVVEAVQPEIVTVDGPDIAPLRAGEPHIFAIDDVGGLRVWNRSQSLADLIFGRNRVMIGGVPVVHPVLVPDRLQVAAAGEIIFLGGPKVRAVVANTKSGHFRPDPDSADVIRQTCRALFGLNDRDIDVFTFDLTVWTRAGRQHRP</sequence>
<reference evidence="1" key="2">
    <citation type="submission" date="2020-09" db="EMBL/GenBank/DDBJ databases">
        <authorList>
            <person name="Sun Q."/>
            <person name="Zhou Y."/>
        </authorList>
    </citation>
    <scope>NUCLEOTIDE SEQUENCE</scope>
    <source>
        <strain evidence="1">CGMCC 4.7299</strain>
    </source>
</reference>
<dbReference type="RefSeq" id="WP_189077172.1">
    <property type="nucleotide sequence ID" value="NZ_BMMX01000001.1"/>
</dbReference>
<dbReference type="EMBL" id="BMMX01000001">
    <property type="protein sequence ID" value="GGK72543.1"/>
    <property type="molecule type" value="Genomic_DNA"/>
</dbReference>
<comment type="caution">
    <text evidence="1">The sequence shown here is derived from an EMBL/GenBank/DDBJ whole genome shotgun (WGS) entry which is preliminary data.</text>
</comment>
<reference evidence="1" key="1">
    <citation type="journal article" date="2014" name="Int. J. Syst. Evol. Microbiol.">
        <title>Complete genome sequence of Corynebacterium casei LMG S-19264T (=DSM 44701T), isolated from a smear-ripened cheese.</title>
        <authorList>
            <consortium name="US DOE Joint Genome Institute (JGI-PGF)"/>
            <person name="Walter F."/>
            <person name="Albersmeier A."/>
            <person name="Kalinowski J."/>
            <person name="Ruckert C."/>
        </authorList>
    </citation>
    <scope>NUCLEOTIDE SEQUENCE</scope>
    <source>
        <strain evidence="1">CGMCC 4.7299</strain>
    </source>
</reference>